<sequence length="190" mass="20877">MTPRPQEWHLQIATTPYLISTSPAKLDHAFINASFAHKDMYWAKPLPADTLALMLQHSLTLGLYKHRPAEPSSPRTPSPTLEQRDPMGEKWQQIGLARFATDHVSFAYLSDVYIASEHRAAGLGAWLVRCCGEVLDGMPFLRRAMLMASEGVGEAYYGKVLGMEDVHGQDAGLVCMSRRGPGSALGESGH</sequence>
<dbReference type="PANTHER" id="PTHR43233:SF1">
    <property type="entry name" value="FAMILY N-ACETYLTRANSFERASE, PUTATIVE (AFU_ORTHOLOGUE AFUA_6G03350)-RELATED"/>
    <property type="match status" value="1"/>
</dbReference>
<evidence type="ECO:0000313" key="3">
    <source>
        <dbReference type="Proteomes" id="UP000803884"/>
    </source>
</evidence>
<comment type="caution">
    <text evidence="2">The sequence shown here is derived from an EMBL/GenBank/DDBJ whole genome shotgun (WGS) entry which is preliminary data.</text>
</comment>
<dbReference type="RefSeq" id="XP_069234302.1">
    <property type="nucleotide sequence ID" value="XM_069368995.1"/>
</dbReference>
<dbReference type="Gene3D" id="3.40.630.30">
    <property type="match status" value="1"/>
</dbReference>
<dbReference type="EMBL" id="JAAQHG020000001">
    <property type="protein sequence ID" value="KAL1591197.1"/>
    <property type="molecule type" value="Genomic_DNA"/>
</dbReference>
<evidence type="ECO:0008006" key="4">
    <source>
        <dbReference type="Google" id="ProtNLM"/>
    </source>
</evidence>
<dbReference type="InterPro" id="IPR053144">
    <property type="entry name" value="Acetyltransferase_Butenolide"/>
</dbReference>
<name>A0AB34L4X4_9PEZI</name>
<evidence type="ECO:0000313" key="2">
    <source>
        <dbReference type="EMBL" id="KAL1591197.1"/>
    </source>
</evidence>
<accession>A0AB34L4X4</accession>
<organism evidence="2 3">
    <name type="scientific">Cladosporium halotolerans</name>
    <dbReference type="NCBI Taxonomy" id="1052096"/>
    <lineage>
        <taxon>Eukaryota</taxon>
        <taxon>Fungi</taxon>
        <taxon>Dikarya</taxon>
        <taxon>Ascomycota</taxon>
        <taxon>Pezizomycotina</taxon>
        <taxon>Dothideomycetes</taxon>
        <taxon>Dothideomycetidae</taxon>
        <taxon>Cladosporiales</taxon>
        <taxon>Cladosporiaceae</taxon>
        <taxon>Cladosporium</taxon>
    </lineage>
</organism>
<feature type="region of interest" description="Disordered" evidence="1">
    <location>
        <begin position="66"/>
        <end position="85"/>
    </location>
</feature>
<dbReference type="GeneID" id="96001833"/>
<dbReference type="PANTHER" id="PTHR43233">
    <property type="entry name" value="FAMILY N-ACETYLTRANSFERASE, PUTATIVE (AFU_ORTHOLOGUE AFUA_6G03350)-RELATED"/>
    <property type="match status" value="1"/>
</dbReference>
<gene>
    <name evidence="2" type="ORF">WHR41_00389</name>
</gene>
<dbReference type="Proteomes" id="UP000803884">
    <property type="component" value="Unassembled WGS sequence"/>
</dbReference>
<reference evidence="2 3" key="1">
    <citation type="journal article" date="2020" name="Microbiol. Resour. Announc.">
        <title>Draft Genome Sequence of a Cladosporium Species Isolated from the Mesophotic Ascidian Didemnum maculosum.</title>
        <authorList>
            <person name="Gioti A."/>
            <person name="Siaperas R."/>
            <person name="Nikolaivits E."/>
            <person name="Le Goff G."/>
            <person name="Ouazzani J."/>
            <person name="Kotoulas G."/>
            <person name="Topakas E."/>
        </authorList>
    </citation>
    <scope>NUCLEOTIDE SEQUENCE [LARGE SCALE GENOMIC DNA]</scope>
    <source>
        <strain evidence="2 3">TM138-S3</strain>
    </source>
</reference>
<dbReference type="AlphaFoldDB" id="A0AB34L4X4"/>
<dbReference type="InterPro" id="IPR016181">
    <property type="entry name" value="Acyl_CoA_acyltransferase"/>
</dbReference>
<evidence type="ECO:0000256" key="1">
    <source>
        <dbReference type="SAM" id="MobiDB-lite"/>
    </source>
</evidence>
<proteinExistence type="predicted"/>
<dbReference type="SUPFAM" id="SSF55729">
    <property type="entry name" value="Acyl-CoA N-acyltransferases (Nat)"/>
    <property type="match status" value="1"/>
</dbReference>
<protein>
    <recommendedName>
        <fullName evidence="4">N-acetyltransferase domain-containing protein</fullName>
    </recommendedName>
</protein>
<keyword evidence="3" id="KW-1185">Reference proteome</keyword>